<evidence type="ECO:0000256" key="4">
    <source>
        <dbReference type="ARBA" id="ARBA00022898"/>
    </source>
</evidence>
<dbReference type="PANTHER" id="PTHR43713">
    <property type="entry name" value="GLUTAMATE-1-SEMIALDEHYDE 2,1-AMINOMUTASE"/>
    <property type="match status" value="1"/>
</dbReference>
<keyword evidence="4 7" id="KW-0663">Pyridoxal phosphate</keyword>
<dbReference type="RefSeq" id="WP_096258528.1">
    <property type="nucleotide sequence ID" value="NZ_BDME01000001.1"/>
</dbReference>
<feature type="modified residue" description="N6-(pyridoxal phosphate)lysine" evidence="7">
    <location>
        <position position="259"/>
    </location>
</feature>
<organism evidence="8 9">
    <name type="scientific">Lebetimonas natsushimae</name>
    <dbReference type="NCBI Taxonomy" id="1936991"/>
    <lineage>
        <taxon>Bacteria</taxon>
        <taxon>Pseudomonadati</taxon>
        <taxon>Campylobacterota</taxon>
        <taxon>Epsilonproteobacteria</taxon>
        <taxon>Nautiliales</taxon>
        <taxon>Nautiliaceae</taxon>
        <taxon>Lebetimonas</taxon>
    </lineage>
</organism>
<evidence type="ECO:0000313" key="8">
    <source>
        <dbReference type="EMBL" id="GAX87389.1"/>
    </source>
</evidence>
<dbReference type="OrthoDB" id="9801052at2"/>
<dbReference type="NCBIfam" id="TIGR00713">
    <property type="entry name" value="hemL"/>
    <property type="match status" value="1"/>
</dbReference>
<dbReference type="GO" id="GO:0042286">
    <property type="term" value="F:glutamate-1-semialdehyde 2,1-aminomutase activity"/>
    <property type="evidence" value="ECO:0007669"/>
    <property type="project" value="UniProtKB-UniRule"/>
</dbReference>
<proteinExistence type="inferred from homology"/>
<dbReference type="GO" id="GO:0030170">
    <property type="term" value="F:pyridoxal phosphate binding"/>
    <property type="evidence" value="ECO:0007669"/>
    <property type="project" value="InterPro"/>
</dbReference>
<dbReference type="Gene3D" id="3.90.1150.10">
    <property type="entry name" value="Aspartate Aminotransferase, domain 1"/>
    <property type="match status" value="1"/>
</dbReference>
<dbReference type="SUPFAM" id="SSF53383">
    <property type="entry name" value="PLP-dependent transferases"/>
    <property type="match status" value="1"/>
</dbReference>
<name>A0A292YD94_9BACT</name>
<dbReference type="FunFam" id="3.40.640.10:FF:000021">
    <property type="entry name" value="Glutamate-1-semialdehyde 2,1-aminomutase"/>
    <property type="match status" value="1"/>
</dbReference>
<dbReference type="Pfam" id="PF00202">
    <property type="entry name" value="Aminotran_3"/>
    <property type="match status" value="1"/>
</dbReference>
<dbReference type="InterPro" id="IPR015421">
    <property type="entry name" value="PyrdxlP-dep_Trfase_major"/>
</dbReference>
<comment type="catalytic activity">
    <reaction evidence="7">
        <text>(S)-4-amino-5-oxopentanoate = 5-aminolevulinate</text>
        <dbReference type="Rhea" id="RHEA:14265"/>
        <dbReference type="ChEBI" id="CHEBI:57501"/>
        <dbReference type="ChEBI" id="CHEBI:356416"/>
        <dbReference type="EC" id="5.4.3.8"/>
    </reaction>
</comment>
<dbReference type="PROSITE" id="PS00600">
    <property type="entry name" value="AA_TRANSFER_CLASS_3"/>
    <property type="match status" value="1"/>
</dbReference>
<dbReference type="InterPro" id="IPR049704">
    <property type="entry name" value="Aminotrans_3_PPA_site"/>
</dbReference>
<evidence type="ECO:0000256" key="2">
    <source>
        <dbReference type="ARBA" id="ARBA00004819"/>
    </source>
</evidence>
<dbReference type="HAMAP" id="MF_00375">
    <property type="entry name" value="HemL_aminotrans_3"/>
    <property type="match status" value="1"/>
</dbReference>
<comment type="caution">
    <text evidence="8">The sequence shown here is derived from an EMBL/GenBank/DDBJ whole genome shotgun (WGS) entry which is preliminary data.</text>
</comment>
<dbReference type="InterPro" id="IPR005814">
    <property type="entry name" value="Aminotrans_3"/>
</dbReference>
<dbReference type="GO" id="GO:0006782">
    <property type="term" value="P:protoporphyrinogen IX biosynthetic process"/>
    <property type="evidence" value="ECO:0007669"/>
    <property type="project" value="UniProtKB-UniRule"/>
</dbReference>
<gene>
    <name evidence="7" type="primary">hemL</name>
    <name evidence="8" type="ORF">LNAT_P0684</name>
</gene>
<dbReference type="Gene3D" id="3.40.640.10">
    <property type="entry name" value="Type I PLP-dependent aspartate aminotransferase-like (Major domain)"/>
    <property type="match status" value="1"/>
</dbReference>
<evidence type="ECO:0000313" key="9">
    <source>
        <dbReference type="Proteomes" id="UP000217944"/>
    </source>
</evidence>
<dbReference type="GO" id="GO:0008483">
    <property type="term" value="F:transaminase activity"/>
    <property type="evidence" value="ECO:0007669"/>
    <property type="project" value="InterPro"/>
</dbReference>
<evidence type="ECO:0000256" key="3">
    <source>
        <dbReference type="ARBA" id="ARBA00008981"/>
    </source>
</evidence>
<dbReference type="UniPathway" id="UPA00251">
    <property type="reaction ID" value="UER00317"/>
</dbReference>
<dbReference type="AlphaFoldDB" id="A0A292YD94"/>
<dbReference type="CDD" id="cd00610">
    <property type="entry name" value="OAT_like"/>
    <property type="match status" value="1"/>
</dbReference>
<dbReference type="InterPro" id="IPR004639">
    <property type="entry name" value="4pyrrol_synth_GluAld_NH2Trfase"/>
</dbReference>
<evidence type="ECO:0000256" key="7">
    <source>
        <dbReference type="HAMAP-Rule" id="MF_00375"/>
    </source>
</evidence>
<dbReference type="EMBL" id="BDME01000001">
    <property type="protein sequence ID" value="GAX87389.1"/>
    <property type="molecule type" value="Genomic_DNA"/>
</dbReference>
<comment type="cofactor">
    <cofactor evidence="1 7">
        <name>pyridoxal 5'-phosphate</name>
        <dbReference type="ChEBI" id="CHEBI:597326"/>
    </cofactor>
</comment>
<keyword evidence="9" id="KW-1185">Reference proteome</keyword>
<accession>A0A292YD94</accession>
<dbReference type="NCBIfam" id="NF000818">
    <property type="entry name" value="PRK00062.1"/>
    <property type="match status" value="1"/>
</dbReference>
<dbReference type="InterPro" id="IPR015424">
    <property type="entry name" value="PyrdxlP-dep_Trfase"/>
</dbReference>
<dbReference type="InterPro" id="IPR015422">
    <property type="entry name" value="PyrdxlP-dep_Trfase_small"/>
</dbReference>
<comment type="similarity">
    <text evidence="3 7">Belongs to the class-III pyridoxal-phosphate-dependent aminotransferase family. HemL subfamily.</text>
</comment>
<reference evidence="8 9" key="1">
    <citation type="journal article" date="2017" name="Syst. Appl. Microbiol.">
        <title>Lebetimonas natsushimae sp. nov., a novel strictly anaerobic, moderately thermophilic chemoautotroph isolated from a deep-sea hydrothermal vent polychaete nest in the Mid-Okinawa Trough.</title>
        <authorList>
            <person name="Nagata R."/>
            <person name="Takaki Y."/>
            <person name="Tame A."/>
            <person name="Nunoura T."/>
            <person name="Muto H."/>
            <person name="Mino S."/>
            <person name="Sawayama S."/>
            <person name="Takai K."/>
            <person name="Nakagawa S."/>
        </authorList>
    </citation>
    <scope>NUCLEOTIDE SEQUENCE [LARGE SCALE GENOMIC DNA]</scope>
    <source>
        <strain evidence="8 9">HS1857</strain>
    </source>
</reference>
<dbReference type="GO" id="GO:0005737">
    <property type="term" value="C:cytoplasm"/>
    <property type="evidence" value="ECO:0007669"/>
    <property type="project" value="UniProtKB-SubCell"/>
</dbReference>
<comment type="subunit">
    <text evidence="7">Homodimer.</text>
</comment>
<comment type="subcellular location">
    <subcellularLocation>
        <location evidence="7">Cytoplasm</location>
    </subcellularLocation>
</comment>
<sequence length="420" mass="45836">MSLFQEAQKYIVGGVNSPVRAFKSVGGEPPFIERGKGAYIYDTEGNKYLDFIQSWGPLIFGHCDSEIEEAIIEAVKKGTSFGAPTKVEIDLAKEVLELFPHLELIRFVSSGTEATMSAIRLARGVTNKDDIIKFEGCYHGHSDSLLVSAGSGAATFGVPSSPGVPKDFTKHTLLAKYNDIESVKKCFEKGDVGCVIIEPIAGNMSLVPGNAEFLGELREICNHYGAILIFDEVMSGFRASLRGSYDIYGIEADIVTFGKVIGGGMPVGAFAGKKEIMEKLSPVGPVYQAGTLSGNPVAMSAGLAQIKKLKANPEIYKDLENKAKKLMQGFEHISKENGIDFNYNVVGSMFGFFFNSKLPKNFDDVNKSDTKRYAAFHNKMLNNGFYFAPSAYETGFICTPMNENDIEATINTYKQIAKEI</sequence>
<comment type="pathway">
    <text evidence="2">Porphyrin-containing compound metabolism; protoporphyrin-IX biosynthesis; 5-aminolevulinate from L-glutamyl-tRNA(Glu): step 2/2.</text>
</comment>
<evidence type="ECO:0000256" key="1">
    <source>
        <dbReference type="ARBA" id="ARBA00001933"/>
    </source>
</evidence>
<keyword evidence="6 7" id="KW-0627">Porphyrin biosynthesis</keyword>
<dbReference type="PANTHER" id="PTHR43713:SF3">
    <property type="entry name" value="GLUTAMATE-1-SEMIALDEHYDE 2,1-AMINOMUTASE 1, CHLOROPLASTIC-RELATED"/>
    <property type="match status" value="1"/>
</dbReference>
<dbReference type="Proteomes" id="UP000217944">
    <property type="component" value="Unassembled WGS sequence"/>
</dbReference>
<evidence type="ECO:0000256" key="5">
    <source>
        <dbReference type="ARBA" id="ARBA00023235"/>
    </source>
</evidence>
<keyword evidence="7" id="KW-0963">Cytoplasm</keyword>
<protein>
    <recommendedName>
        <fullName evidence="7">Glutamate-1-semialdehyde 2,1-aminomutase</fullName>
        <shortName evidence="7">GSA</shortName>
        <ecNumber evidence="7">5.4.3.8</ecNumber>
    </recommendedName>
    <alternativeName>
        <fullName evidence="7">Glutamate-1-semialdehyde aminotransferase</fullName>
        <shortName evidence="7">GSA-AT</shortName>
    </alternativeName>
</protein>
<keyword evidence="5 7" id="KW-0413">Isomerase</keyword>
<evidence type="ECO:0000256" key="6">
    <source>
        <dbReference type="ARBA" id="ARBA00023244"/>
    </source>
</evidence>
<dbReference type="EC" id="5.4.3.8" evidence="7"/>